<dbReference type="GO" id="GO:0008033">
    <property type="term" value="P:tRNA processing"/>
    <property type="evidence" value="ECO:0007669"/>
    <property type="project" value="UniProtKB-KW"/>
</dbReference>
<evidence type="ECO:0000256" key="9">
    <source>
        <dbReference type="ARBA" id="ARBA00022741"/>
    </source>
</evidence>
<name>A0A645CA65_9ZZZZ</name>
<dbReference type="PANTHER" id="PTHR17490:SF16">
    <property type="entry name" value="THREONYLCARBAMOYL-AMP SYNTHASE"/>
    <property type="match status" value="1"/>
</dbReference>
<dbReference type="EC" id="2.7.7.87" evidence="3"/>
<dbReference type="InterPro" id="IPR017945">
    <property type="entry name" value="DHBP_synth_RibB-like_a/b_dom"/>
</dbReference>
<dbReference type="GO" id="GO:0005737">
    <property type="term" value="C:cytoplasm"/>
    <property type="evidence" value="ECO:0007669"/>
    <property type="project" value="UniProtKB-SubCell"/>
</dbReference>
<keyword evidence="10" id="KW-0067">ATP-binding</keyword>
<evidence type="ECO:0000259" key="13">
    <source>
        <dbReference type="PROSITE" id="PS51163"/>
    </source>
</evidence>
<evidence type="ECO:0000256" key="7">
    <source>
        <dbReference type="ARBA" id="ARBA00022694"/>
    </source>
</evidence>
<evidence type="ECO:0000256" key="5">
    <source>
        <dbReference type="ARBA" id="ARBA00022490"/>
    </source>
</evidence>
<comment type="similarity">
    <text evidence="2">Belongs to the SUA5 family.</text>
</comment>
<keyword evidence="8 14" id="KW-0548">Nucleotidyltransferase</keyword>
<dbReference type="GO" id="GO:0005524">
    <property type="term" value="F:ATP binding"/>
    <property type="evidence" value="ECO:0007669"/>
    <property type="project" value="UniProtKB-KW"/>
</dbReference>
<dbReference type="FunFam" id="3.90.870.10:FF:000009">
    <property type="entry name" value="Threonylcarbamoyl-AMP synthase, putative"/>
    <property type="match status" value="1"/>
</dbReference>
<evidence type="ECO:0000313" key="14">
    <source>
        <dbReference type="EMBL" id="MPM73820.1"/>
    </source>
</evidence>
<organism evidence="14">
    <name type="scientific">bioreactor metagenome</name>
    <dbReference type="NCBI Taxonomy" id="1076179"/>
    <lineage>
        <taxon>unclassified sequences</taxon>
        <taxon>metagenomes</taxon>
        <taxon>ecological metagenomes</taxon>
    </lineage>
</organism>
<keyword evidence="9" id="KW-0547">Nucleotide-binding</keyword>
<proteinExistence type="inferred from homology"/>
<dbReference type="InterPro" id="IPR050156">
    <property type="entry name" value="TC-AMP_synthase_SUA5"/>
</dbReference>
<accession>A0A645CA65</accession>
<reference evidence="14" key="1">
    <citation type="submission" date="2019-08" db="EMBL/GenBank/DDBJ databases">
        <authorList>
            <person name="Kucharzyk K."/>
            <person name="Murdoch R.W."/>
            <person name="Higgins S."/>
            <person name="Loffler F."/>
        </authorList>
    </citation>
    <scope>NUCLEOTIDE SEQUENCE</scope>
</reference>
<dbReference type="Pfam" id="PF03481">
    <property type="entry name" value="Sua5_C"/>
    <property type="match status" value="1"/>
</dbReference>
<dbReference type="Gene3D" id="3.90.870.10">
    <property type="entry name" value="DHBP synthase"/>
    <property type="match status" value="1"/>
</dbReference>
<sequence>MQNQTESEHAFETQVINAVRQEEAGTIQGARLIQAGELVAFPTETVYGLGADGLSSAAVAKIFAAKGRPADNPLIEHISKKSDVKQLWRRIPKQAQILMDTFWPGPLTLIAPKSNCVPDEVTAGLDTVAVRMPLNKTARALISKAGVPIAAPSANRSGKPSPTTAQHVWDDLNGRIPLIIDGGPCKYGVESTVLSLVGEPTILRPGAVTREMLAAVIGEVRVADSILKPMKNGETAASPGMKYQHYAPNAEVVVVLGSPEQAAKRINALYRNAEAEGKTPEIAATEETKQYYRGRRHRVLGSRNEPEMLCANLFSALRDMDTRADLIFAEGIPAEDEGLAYMNRLLRAAGFHIVDAGTREDA</sequence>
<dbReference type="Pfam" id="PF01300">
    <property type="entry name" value="Sua5_yciO_yrdC"/>
    <property type="match status" value="1"/>
</dbReference>
<dbReference type="GO" id="GO:0003725">
    <property type="term" value="F:double-stranded RNA binding"/>
    <property type="evidence" value="ECO:0007669"/>
    <property type="project" value="InterPro"/>
</dbReference>
<keyword evidence="5" id="KW-0963">Cytoplasm</keyword>
<keyword evidence="6 14" id="KW-0808">Transferase</keyword>
<evidence type="ECO:0000256" key="4">
    <source>
        <dbReference type="ARBA" id="ARBA00015492"/>
    </source>
</evidence>
<dbReference type="GO" id="GO:0006450">
    <property type="term" value="P:regulation of translational fidelity"/>
    <property type="evidence" value="ECO:0007669"/>
    <property type="project" value="TreeGrafter"/>
</dbReference>
<dbReference type="PANTHER" id="PTHR17490">
    <property type="entry name" value="SUA5"/>
    <property type="match status" value="1"/>
</dbReference>
<feature type="domain" description="YrdC-like" evidence="13">
    <location>
        <begin position="23"/>
        <end position="208"/>
    </location>
</feature>
<evidence type="ECO:0000256" key="3">
    <source>
        <dbReference type="ARBA" id="ARBA00012584"/>
    </source>
</evidence>
<dbReference type="GO" id="GO:0000049">
    <property type="term" value="F:tRNA binding"/>
    <property type="evidence" value="ECO:0007669"/>
    <property type="project" value="TreeGrafter"/>
</dbReference>
<comment type="subcellular location">
    <subcellularLocation>
        <location evidence="1">Cytoplasm</location>
    </subcellularLocation>
</comment>
<dbReference type="GO" id="GO:0061710">
    <property type="term" value="F:L-threonylcarbamoyladenylate synthase"/>
    <property type="evidence" value="ECO:0007669"/>
    <property type="project" value="UniProtKB-EC"/>
</dbReference>
<dbReference type="PROSITE" id="PS51163">
    <property type="entry name" value="YRDC"/>
    <property type="match status" value="1"/>
</dbReference>
<dbReference type="InterPro" id="IPR010923">
    <property type="entry name" value="T(6)A37_SUA5"/>
</dbReference>
<dbReference type="AlphaFoldDB" id="A0A645CA65"/>
<dbReference type="EMBL" id="VSSQ01025588">
    <property type="protein sequence ID" value="MPM73820.1"/>
    <property type="molecule type" value="Genomic_DNA"/>
</dbReference>
<evidence type="ECO:0000256" key="10">
    <source>
        <dbReference type="ARBA" id="ARBA00022840"/>
    </source>
</evidence>
<evidence type="ECO:0000256" key="8">
    <source>
        <dbReference type="ARBA" id="ARBA00022695"/>
    </source>
</evidence>
<evidence type="ECO:0000256" key="1">
    <source>
        <dbReference type="ARBA" id="ARBA00004496"/>
    </source>
</evidence>
<dbReference type="Gene3D" id="3.40.50.11030">
    <property type="entry name" value="Threonylcarbamoyl-AMP synthase, C-terminal domain"/>
    <property type="match status" value="1"/>
</dbReference>
<protein>
    <recommendedName>
        <fullName evidence="4">Threonylcarbamoyl-AMP synthase</fullName>
        <ecNumber evidence="3">2.7.7.87</ecNumber>
    </recommendedName>
    <alternativeName>
        <fullName evidence="11">L-threonylcarbamoyladenylate synthase</fullName>
    </alternativeName>
</protein>
<dbReference type="NCBIfam" id="TIGR00057">
    <property type="entry name" value="L-threonylcarbamoyladenylate synthase"/>
    <property type="match status" value="1"/>
</dbReference>
<dbReference type="InterPro" id="IPR038385">
    <property type="entry name" value="Sua5/YwlC_C"/>
</dbReference>
<evidence type="ECO:0000256" key="12">
    <source>
        <dbReference type="ARBA" id="ARBA00048366"/>
    </source>
</evidence>
<dbReference type="SUPFAM" id="SSF55821">
    <property type="entry name" value="YrdC/RibB"/>
    <property type="match status" value="1"/>
</dbReference>
<evidence type="ECO:0000256" key="11">
    <source>
        <dbReference type="ARBA" id="ARBA00029774"/>
    </source>
</evidence>
<gene>
    <name evidence="14" type="primary">ywlC_22</name>
    <name evidence="14" type="ORF">SDC9_120805</name>
</gene>
<dbReference type="PIRSF" id="PIRSF004930">
    <property type="entry name" value="Tln_factor_SUA5"/>
    <property type="match status" value="1"/>
</dbReference>
<dbReference type="InterPro" id="IPR006070">
    <property type="entry name" value="Sua5-like_dom"/>
</dbReference>
<evidence type="ECO:0000256" key="6">
    <source>
        <dbReference type="ARBA" id="ARBA00022679"/>
    </source>
</evidence>
<keyword evidence="7" id="KW-0819">tRNA processing</keyword>
<comment type="caution">
    <text evidence="14">The sequence shown here is derived from an EMBL/GenBank/DDBJ whole genome shotgun (WGS) entry which is preliminary data.</text>
</comment>
<evidence type="ECO:0000256" key="2">
    <source>
        <dbReference type="ARBA" id="ARBA00007663"/>
    </source>
</evidence>
<comment type="catalytic activity">
    <reaction evidence="12">
        <text>L-threonine + hydrogencarbonate + ATP = L-threonylcarbamoyladenylate + diphosphate + H2O</text>
        <dbReference type="Rhea" id="RHEA:36407"/>
        <dbReference type="ChEBI" id="CHEBI:15377"/>
        <dbReference type="ChEBI" id="CHEBI:17544"/>
        <dbReference type="ChEBI" id="CHEBI:30616"/>
        <dbReference type="ChEBI" id="CHEBI:33019"/>
        <dbReference type="ChEBI" id="CHEBI:57926"/>
        <dbReference type="ChEBI" id="CHEBI:73682"/>
        <dbReference type="EC" id="2.7.7.87"/>
    </reaction>
</comment>
<dbReference type="InterPro" id="IPR005145">
    <property type="entry name" value="Sua5_C"/>
</dbReference>